<reference evidence="2 3" key="1">
    <citation type="submission" date="2021-06" db="EMBL/GenBank/DDBJ databases">
        <title>Genome-based taxonomic framework of Microbacterium strains isolated from marine environment, the description of four new species and reclassification of four preexisting species.</title>
        <authorList>
            <person name="Lee S.D."/>
            <person name="Kim S.-M."/>
            <person name="Byeon Y.-S."/>
            <person name="Yang H.L."/>
            <person name="Kim I.S."/>
        </authorList>
    </citation>
    <scope>NUCLEOTIDE SEQUENCE [LARGE SCALE GENOMIC DNA]</scope>
    <source>
        <strain evidence="2 3">KACC 14465</strain>
    </source>
</reference>
<accession>A0ABY7XTA3</accession>
<keyword evidence="1" id="KW-0732">Signal</keyword>
<dbReference type="NCBIfam" id="TIGR04088">
    <property type="entry name" value="cognate_SipW"/>
    <property type="match status" value="1"/>
</dbReference>
<evidence type="ECO:0000313" key="2">
    <source>
        <dbReference type="EMBL" id="WDM45420.1"/>
    </source>
</evidence>
<feature type="signal peptide" evidence="1">
    <location>
        <begin position="1"/>
        <end position="30"/>
    </location>
</feature>
<feature type="chain" id="PRO_5045897889" evidence="1">
    <location>
        <begin position="31"/>
        <end position="202"/>
    </location>
</feature>
<dbReference type="EMBL" id="CP078075">
    <property type="protein sequence ID" value="WDM45420.1"/>
    <property type="molecule type" value="Genomic_DNA"/>
</dbReference>
<dbReference type="Proteomes" id="UP001215097">
    <property type="component" value="Chromosome"/>
</dbReference>
<name>A0ABY7XTA3_MICLT</name>
<evidence type="ECO:0000256" key="1">
    <source>
        <dbReference type="SAM" id="SignalP"/>
    </source>
</evidence>
<dbReference type="InterPro" id="IPR023833">
    <property type="entry name" value="Signal_pept_SipW-depend-type"/>
</dbReference>
<organism evidence="2 3">
    <name type="scientific">Microbacterium luteolum</name>
    <name type="common">Aureobacterium luteolum</name>
    <dbReference type="NCBI Taxonomy" id="69367"/>
    <lineage>
        <taxon>Bacteria</taxon>
        <taxon>Bacillati</taxon>
        <taxon>Actinomycetota</taxon>
        <taxon>Actinomycetes</taxon>
        <taxon>Micrococcales</taxon>
        <taxon>Microbacteriaceae</taxon>
        <taxon>Microbacterium</taxon>
    </lineage>
</organism>
<sequence length="202" mass="20195">MTPRRWRLRRARAVLACGLVLGIGVSSTLAAWNDSEYGGATFTAGTFNIQGATDGATFSQHATAPAAATLSFAVPAVASAMSPGDAVYALFSVKTVNPSMAGAVQLRANASNNAGLGAYLTYSVRTISQTTCNAANFAAGTALAGLAAGSPLTVGSTSTQALSANGANQVNYCFEVTLPAGTPTAAQGTTLTAAWEFTATSG</sequence>
<evidence type="ECO:0000313" key="3">
    <source>
        <dbReference type="Proteomes" id="UP001215097"/>
    </source>
</evidence>
<gene>
    <name evidence="2" type="ORF">KV395_00080</name>
</gene>
<keyword evidence="3" id="KW-1185">Reference proteome</keyword>
<proteinExistence type="predicted"/>
<protein>
    <submittedName>
        <fullName evidence="2">SipW-dependent-type signal peptide-containing protein</fullName>
    </submittedName>
</protein>